<reference evidence="3" key="1">
    <citation type="journal article" date="2004" name="DNA Res.">
        <title>Complete genome sequence of Yersinia pestis strain 91001, an isolate avirulent to humans.</title>
        <authorList>
            <person name="Song Y."/>
            <person name="Tong Z."/>
            <person name="Wang J."/>
            <person name="Wang L."/>
            <person name="Guo Z."/>
            <person name="Han Y."/>
            <person name="Zhang J."/>
            <person name="Pei D."/>
            <person name="Zhou D."/>
            <person name="Qin H."/>
            <person name="Pang X."/>
            <person name="Han Y."/>
            <person name="Zhai J."/>
            <person name="Li M."/>
            <person name="Cui B."/>
            <person name="Qi Z."/>
            <person name="Jin L."/>
            <person name="Dai R."/>
            <person name="Chen F."/>
            <person name="Li S."/>
            <person name="Ye C."/>
            <person name="Du Z."/>
            <person name="Lin W."/>
            <person name="Wang J."/>
            <person name="Yu J."/>
            <person name="Yang H."/>
            <person name="Wang J."/>
            <person name="Huang P."/>
            <person name="Yang R."/>
        </authorList>
    </citation>
    <scope>NUCLEOTIDE SEQUENCE [LARGE SCALE GENOMIC DNA]</scope>
    <source>
        <strain evidence="3">91001 / Biovar Mediaevalis</strain>
    </source>
</reference>
<dbReference type="KEGG" id="ypm:YP_3768"/>
<evidence type="ECO:0000313" key="2">
    <source>
        <dbReference type="EMBL" id="AAS63916.1"/>
    </source>
</evidence>
<dbReference type="EMBL" id="AE017042">
    <property type="protein sequence ID" value="AAS63916.1"/>
    <property type="molecule type" value="Genomic_DNA"/>
</dbReference>
<dbReference type="HOGENOM" id="CLU_2345991_0_0_6"/>
<keyword evidence="1" id="KW-0812">Transmembrane</keyword>
<dbReference type="AlphaFoldDB" id="A0A0H2W8J7"/>
<sequence>MLLPGYLYSSLDDRGFSFTAGFSFIIADCSLIAAFLPVDLSYLFIFLICLSFLPAYLFSHCPSVRHRLKPLRNECLILIDNHAISLMIIIEHILIKIFLFIKL</sequence>
<organism evidence="2 3">
    <name type="scientific">Yersinia pestis</name>
    <dbReference type="NCBI Taxonomy" id="632"/>
    <lineage>
        <taxon>Bacteria</taxon>
        <taxon>Pseudomonadati</taxon>
        <taxon>Pseudomonadota</taxon>
        <taxon>Gammaproteobacteria</taxon>
        <taxon>Enterobacterales</taxon>
        <taxon>Yersiniaceae</taxon>
        <taxon>Yersinia</taxon>
    </lineage>
</organism>
<keyword evidence="1" id="KW-1133">Transmembrane helix</keyword>
<feature type="transmembrane region" description="Helical" evidence="1">
    <location>
        <begin position="16"/>
        <end position="36"/>
    </location>
</feature>
<gene>
    <name evidence="2" type="ordered locus">YP_3768</name>
</gene>
<dbReference type="Proteomes" id="UP000001019">
    <property type="component" value="Chromosome"/>
</dbReference>
<name>A0A0H2W8J7_YERPE</name>
<feature type="transmembrane region" description="Helical" evidence="1">
    <location>
        <begin position="42"/>
        <end position="61"/>
    </location>
</feature>
<protein>
    <submittedName>
        <fullName evidence="2">Membrane protein</fullName>
    </submittedName>
</protein>
<feature type="transmembrane region" description="Helical" evidence="1">
    <location>
        <begin position="82"/>
        <end position="101"/>
    </location>
</feature>
<keyword evidence="1" id="KW-0472">Membrane</keyword>
<evidence type="ECO:0000313" key="3">
    <source>
        <dbReference type="Proteomes" id="UP000001019"/>
    </source>
</evidence>
<dbReference type="EnsemblBacteria" id="AAS63916">
    <property type="protein sequence ID" value="AAS63916"/>
    <property type="gene ID" value="YP_3768"/>
</dbReference>
<evidence type="ECO:0000256" key="1">
    <source>
        <dbReference type="SAM" id="Phobius"/>
    </source>
</evidence>
<accession>A0A0H2W8J7</accession>
<proteinExistence type="predicted"/>